<keyword evidence="9" id="KW-0479">Metal-binding</keyword>
<comment type="subcellular location">
    <subcellularLocation>
        <location evidence="1">Peroxisome membrane</location>
        <topology evidence="1">Multi-pass membrane protein</topology>
    </subcellularLocation>
</comment>
<feature type="region of interest" description="Disordered" evidence="22">
    <location>
        <begin position="1"/>
        <end position="56"/>
    </location>
</feature>
<reference evidence="24" key="1">
    <citation type="submission" date="2023-02" db="EMBL/GenBank/DDBJ databases">
        <authorList>
            <person name="Palmer J.M."/>
        </authorList>
    </citation>
    <scope>NUCLEOTIDE SEQUENCE</scope>
    <source>
        <strain evidence="24">FW57</strain>
    </source>
</reference>
<comment type="catalytic activity">
    <reaction evidence="21">
        <text>tRNA(Leu) + L-leucine + ATP = L-leucyl-tRNA(Leu) + AMP + diphosphate</text>
        <dbReference type="Rhea" id="RHEA:11688"/>
        <dbReference type="Rhea" id="RHEA-COMP:9613"/>
        <dbReference type="Rhea" id="RHEA-COMP:9622"/>
        <dbReference type="ChEBI" id="CHEBI:30616"/>
        <dbReference type="ChEBI" id="CHEBI:33019"/>
        <dbReference type="ChEBI" id="CHEBI:57427"/>
        <dbReference type="ChEBI" id="CHEBI:78442"/>
        <dbReference type="ChEBI" id="CHEBI:78494"/>
        <dbReference type="ChEBI" id="CHEBI:456215"/>
        <dbReference type="EC" id="6.1.1.4"/>
    </reaction>
</comment>
<accession>A0AAD4HZE2</accession>
<evidence type="ECO:0000256" key="17">
    <source>
        <dbReference type="ARBA" id="ARBA00023136"/>
    </source>
</evidence>
<dbReference type="FunFam" id="3.90.740.10:FF:000001">
    <property type="entry name" value="Leucine--tRNA ligase, cytoplasmic"/>
    <property type="match status" value="1"/>
</dbReference>
<comment type="similarity">
    <text evidence="3">Belongs to the class-I aminoacyl-tRNA synthetase family.</text>
</comment>
<evidence type="ECO:0000256" key="20">
    <source>
        <dbReference type="ARBA" id="ARBA00030520"/>
    </source>
</evidence>
<dbReference type="GO" id="GO:0006429">
    <property type="term" value="P:leucyl-tRNA aminoacylation"/>
    <property type="evidence" value="ECO:0007669"/>
    <property type="project" value="InterPro"/>
</dbReference>
<comment type="similarity">
    <text evidence="4">Belongs to the pex2/pex10/pex12 family.</text>
</comment>
<dbReference type="GO" id="GO:0004823">
    <property type="term" value="F:leucine-tRNA ligase activity"/>
    <property type="evidence" value="ECO:0007669"/>
    <property type="project" value="UniProtKB-EC"/>
</dbReference>
<evidence type="ECO:0000256" key="14">
    <source>
        <dbReference type="ARBA" id="ARBA00022917"/>
    </source>
</evidence>
<sequence length="1130" mass="125058">MSDSDPKSAANGTANGTANGVDTAANPVPNPSPTPTPTPITNATANATANPSPNANSFAQAQQRLAARRQAREADVAARLATQQSASQLRARIAATQSPLLRRLGASTLSLWDTISSREGTRPAFRVGQVDAELLDEELVELLRGQVGDALKYARGGAGAGAGTNNSILHDWEAEISLALRAVLFKLTVWDHDATYGAALQNLKYTDARRAGPALVAPSRWQKSLYGLVTVGGRYLWAKWEDWLLEQDDGFEGPSPRVQRLSRWTSTLSAVHASAVFASFLVFLLHGRYRTLLDRILRMRLAPPTSQVSREVSFEYLNRQLVWHAFTEFLLFVLPLVGINRWRRWLARTWRKTKKIMSAGGAEGAASDEKKGEYAFLPERTCAICYQDQNSAKSENDLMAAASTGVVGSAQTDITNPYEAIPCGCTYCFVCLATRIEREEGEGWTCLRCGELVKECKPWTGDVLEPEVKSPAHKTVVFADDVKASSDEEDGDERDSQVLVEEDPDRSLEDLRAQTPSVASDQADDSETSGSDGSDSEYEVEEDELGDDLAEKRDALKAIEEKYQKLWQQERIFESDAPTCSEYPLQSLPVEELWLKSPKFFVSYVNGFPHLGHGFTVSKIDFTTRVARAEGKNTLYPQGYHATGMPIKACADKLANEIALFGETFAGFTESDASEPSPTAAPVQARAREDVTKFTNVKKGKAALKTTKAKYQFQVMMSLGIAREDVHKFADAKYWLHYFPQLWQQHLTQFGCGIDWHRSFITTDANGYYDSFIRWQMRRLRNLGKIRFGKRYTVYSPKDGQPCLDHDRASGEGVLVQEYLALKCKVVRWSERAKEAISSSGKIPTDADVFMIPATLRPETMYGQTNLFVSPGISYGIFKVSDTAFYLATSRSARNMAFQGIFPEWGSAPKVMEIRGSDLLGSVVQTPLSAKGTVYVLPMDTIKETKGTGVVTSVPSDSPDDYAMTLELSKKAAFYGIDPQWVCRDMLPIIDTPEYGSMIAPALIKKLKINSPKDERQLQEAKELAYKTGFYQGTMAHGPFAGTPVQEAKPRIRQQLLDSGDAFVYCEPDGLVMSRSGDDCVAAFLDQWFLTYGVDEPWRDDTLGHLRGNDGLGFDCFSTVTKHSLEQTFG</sequence>
<evidence type="ECO:0000313" key="24">
    <source>
        <dbReference type="EMBL" id="KAG7293224.1"/>
    </source>
</evidence>
<evidence type="ECO:0000256" key="18">
    <source>
        <dbReference type="ARBA" id="ARBA00023140"/>
    </source>
</evidence>
<keyword evidence="17" id="KW-0472">Membrane</keyword>
<evidence type="ECO:0000313" key="25">
    <source>
        <dbReference type="Proteomes" id="UP001197093"/>
    </source>
</evidence>
<dbReference type="GO" id="GO:0016567">
    <property type="term" value="P:protein ubiquitination"/>
    <property type="evidence" value="ECO:0007669"/>
    <property type="project" value="UniProtKB-ARBA"/>
</dbReference>
<dbReference type="InterPro" id="IPR006845">
    <property type="entry name" value="Pex_N"/>
</dbReference>
<evidence type="ECO:0000256" key="7">
    <source>
        <dbReference type="ARBA" id="ARBA00022598"/>
    </source>
</evidence>
<evidence type="ECO:0000256" key="1">
    <source>
        <dbReference type="ARBA" id="ARBA00004585"/>
    </source>
</evidence>
<comment type="caution">
    <text evidence="24">The sequence shown here is derived from an EMBL/GenBank/DDBJ whole genome shotgun (WGS) entry which is preliminary data.</text>
</comment>
<evidence type="ECO:0000256" key="22">
    <source>
        <dbReference type="SAM" id="MobiDB-lite"/>
    </source>
</evidence>
<dbReference type="PANTHER" id="PTHR45794">
    <property type="entry name" value="LEUCYL-TRNA SYNTHETASE"/>
    <property type="match status" value="1"/>
</dbReference>
<feature type="region of interest" description="Disordered" evidence="22">
    <location>
        <begin position="481"/>
        <end position="547"/>
    </location>
</feature>
<evidence type="ECO:0000256" key="16">
    <source>
        <dbReference type="ARBA" id="ARBA00022989"/>
    </source>
</evidence>
<dbReference type="GO" id="GO:0002161">
    <property type="term" value="F:aminoacyl-tRNA deacylase activity"/>
    <property type="evidence" value="ECO:0007669"/>
    <property type="project" value="InterPro"/>
</dbReference>
<protein>
    <recommendedName>
        <fullName evidence="5">leucine--tRNA ligase</fullName>
        <ecNumber evidence="5">6.1.1.4</ecNumber>
    </recommendedName>
    <alternativeName>
        <fullName evidence="20">Leucyl-tRNA synthetase</fullName>
    </alternativeName>
</protein>
<dbReference type="SUPFAM" id="SSF52374">
    <property type="entry name" value="Nucleotidylyl transferase"/>
    <property type="match status" value="1"/>
</dbReference>
<dbReference type="GO" id="GO:0005524">
    <property type="term" value="F:ATP binding"/>
    <property type="evidence" value="ECO:0007669"/>
    <property type="project" value="UniProtKB-KW"/>
</dbReference>
<keyword evidence="11" id="KW-0863">Zinc-finger</keyword>
<evidence type="ECO:0000256" key="8">
    <source>
        <dbReference type="ARBA" id="ARBA00022692"/>
    </source>
</evidence>
<dbReference type="SUPFAM" id="SSF50677">
    <property type="entry name" value="ValRS/IleRS/LeuRS editing domain"/>
    <property type="match status" value="1"/>
</dbReference>
<feature type="domain" description="Pex N-terminal" evidence="23">
    <location>
        <begin position="136"/>
        <end position="337"/>
    </location>
</feature>
<keyword evidence="25" id="KW-1185">Reference proteome</keyword>
<keyword evidence="18" id="KW-0576">Peroxisome</keyword>
<evidence type="ECO:0000256" key="9">
    <source>
        <dbReference type="ARBA" id="ARBA00022723"/>
    </source>
</evidence>
<keyword evidence="12" id="KW-0862">Zinc</keyword>
<dbReference type="PANTHER" id="PTHR45794:SF1">
    <property type="entry name" value="LEUCINE--TRNA LIGASE, CYTOPLASMIC"/>
    <property type="match status" value="1"/>
</dbReference>
<keyword evidence="14" id="KW-0648">Protein biosynthesis</keyword>
<keyword evidence="19" id="KW-0030">Aminoacyl-tRNA synthetase</keyword>
<name>A0AAD4HZE2_9PEZI</name>
<dbReference type="InterPro" id="IPR014729">
    <property type="entry name" value="Rossmann-like_a/b/a_fold"/>
</dbReference>
<evidence type="ECO:0000256" key="10">
    <source>
        <dbReference type="ARBA" id="ARBA00022741"/>
    </source>
</evidence>
<evidence type="ECO:0000256" key="5">
    <source>
        <dbReference type="ARBA" id="ARBA00013164"/>
    </source>
</evidence>
<evidence type="ECO:0000256" key="19">
    <source>
        <dbReference type="ARBA" id="ARBA00023146"/>
    </source>
</evidence>
<evidence type="ECO:0000259" key="23">
    <source>
        <dbReference type="Pfam" id="PF04757"/>
    </source>
</evidence>
<evidence type="ECO:0000256" key="11">
    <source>
        <dbReference type="ARBA" id="ARBA00022771"/>
    </source>
</evidence>
<dbReference type="InterPro" id="IPR009008">
    <property type="entry name" value="Val/Leu/Ile-tRNA-synth_edit"/>
</dbReference>
<dbReference type="EC" id="6.1.1.4" evidence="5"/>
<organism evidence="24 25">
    <name type="scientific">Staphylotrichum longicolle</name>
    <dbReference type="NCBI Taxonomy" id="669026"/>
    <lineage>
        <taxon>Eukaryota</taxon>
        <taxon>Fungi</taxon>
        <taxon>Dikarya</taxon>
        <taxon>Ascomycota</taxon>
        <taxon>Pezizomycotina</taxon>
        <taxon>Sordariomycetes</taxon>
        <taxon>Sordariomycetidae</taxon>
        <taxon>Sordariales</taxon>
        <taxon>Chaetomiaceae</taxon>
        <taxon>Staphylotrichum</taxon>
    </lineage>
</organism>
<dbReference type="GO" id="GO:0016562">
    <property type="term" value="P:protein import into peroxisome matrix, receptor recycling"/>
    <property type="evidence" value="ECO:0007669"/>
    <property type="project" value="UniProtKB-ARBA"/>
</dbReference>
<dbReference type="Gene3D" id="3.40.50.620">
    <property type="entry name" value="HUPs"/>
    <property type="match status" value="1"/>
</dbReference>
<keyword evidence="7" id="KW-0436">Ligase</keyword>
<dbReference type="Pfam" id="PF04757">
    <property type="entry name" value="Pex2_Pex12"/>
    <property type="match status" value="1"/>
</dbReference>
<dbReference type="Gene3D" id="3.90.740.10">
    <property type="entry name" value="Valyl/Leucyl/Isoleucyl-tRNA synthetase, editing domain"/>
    <property type="match status" value="1"/>
</dbReference>
<feature type="compositionally biased region" description="Pro residues" evidence="22">
    <location>
        <begin position="28"/>
        <end position="38"/>
    </location>
</feature>
<keyword evidence="16" id="KW-1133">Transmembrane helix</keyword>
<dbReference type="Proteomes" id="UP001197093">
    <property type="component" value="Unassembled WGS sequence"/>
</dbReference>
<dbReference type="EMBL" id="JAHCVI010000001">
    <property type="protein sequence ID" value="KAG7293224.1"/>
    <property type="molecule type" value="Genomic_DNA"/>
</dbReference>
<keyword evidence="6" id="KW-0813">Transport</keyword>
<feature type="compositionally biased region" description="Low complexity" evidence="22">
    <location>
        <begin position="39"/>
        <end position="56"/>
    </location>
</feature>
<feature type="compositionally biased region" description="Low complexity" evidence="22">
    <location>
        <begin position="9"/>
        <end position="27"/>
    </location>
</feature>
<evidence type="ECO:0000256" key="4">
    <source>
        <dbReference type="ARBA" id="ARBA00008704"/>
    </source>
</evidence>
<dbReference type="InterPro" id="IPR004493">
    <property type="entry name" value="Leu-tRNA-synth_Ia_arc/euk"/>
</dbReference>
<feature type="compositionally biased region" description="Acidic residues" evidence="22">
    <location>
        <begin position="534"/>
        <end position="547"/>
    </location>
</feature>
<evidence type="ECO:0000256" key="12">
    <source>
        <dbReference type="ARBA" id="ARBA00022833"/>
    </source>
</evidence>
<keyword evidence="8" id="KW-0812">Transmembrane</keyword>
<keyword evidence="10" id="KW-0547">Nucleotide-binding</keyword>
<gene>
    <name evidence="24" type="ORF">NEMBOFW57_003270</name>
</gene>
<keyword evidence="13" id="KW-0067">ATP-binding</keyword>
<evidence type="ECO:0000256" key="3">
    <source>
        <dbReference type="ARBA" id="ARBA00005594"/>
    </source>
</evidence>
<dbReference type="GO" id="GO:0008270">
    <property type="term" value="F:zinc ion binding"/>
    <property type="evidence" value="ECO:0007669"/>
    <property type="project" value="UniProtKB-KW"/>
</dbReference>
<evidence type="ECO:0000256" key="13">
    <source>
        <dbReference type="ARBA" id="ARBA00022840"/>
    </source>
</evidence>
<comment type="pathway">
    <text evidence="2">Protein modification; protein ubiquitination.</text>
</comment>
<evidence type="ECO:0000256" key="2">
    <source>
        <dbReference type="ARBA" id="ARBA00004906"/>
    </source>
</evidence>
<proteinExistence type="inferred from homology"/>
<evidence type="ECO:0000256" key="6">
    <source>
        <dbReference type="ARBA" id="ARBA00022448"/>
    </source>
</evidence>
<keyword evidence="15" id="KW-0653">Protein transport</keyword>
<evidence type="ECO:0000256" key="15">
    <source>
        <dbReference type="ARBA" id="ARBA00022927"/>
    </source>
</evidence>
<dbReference type="GO" id="GO:0005778">
    <property type="term" value="C:peroxisomal membrane"/>
    <property type="evidence" value="ECO:0007669"/>
    <property type="project" value="UniProtKB-SubCell"/>
</dbReference>
<dbReference type="AlphaFoldDB" id="A0AAD4HZE2"/>
<evidence type="ECO:0000256" key="21">
    <source>
        <dbReference type="ARBA" id="ARBA00047469"/>
    </source>
</evidence>